<keyword evidence="12" id="KW-0902">Two-component regulatory system</keyword>
<dbReference type="PANTHER" id="PTHR43065:SF10">
    <property type="entry name" value="PEROXIDE STRESS-ACTIVATED HISTIDINE KINASE MAK3"/>
    <property type="match status" value="1"/>
</dbReference>
<keyword evidence="6" id="KW-0808">Transferase</keyword>
<sequence>MAKQSSSCGIHRLLLISMIVIPAIPLLLSVAIGFYSFAGESKRFAVSSIRQAAVDRTQLIDEFLHERRSDLESYLALLTEDALSGPKAQAEVAAWLRTGGQVFQDMGLIDPQGRHAAYAGPFGLADKDYSDTDWYKETRESGYFISDVFLGYRKVPHFIVAVARRINGQVWILRATVNPTVFGNMVNAPGIGDTGEAYILNREGLFQTGRRSGGDLLEHDDYAYPAQDENLVSFTGSDGGEDYLFASARLNDGNWRLIVRQKEEEAFHAVVMAGYTVIFVLLCGGAVIVVLALFVSRRLSETLHGQAEAVSKLEGQLLQAARLAELGEMAAGFAHEINNPLQIMKTDLALLELTLKDVTDECSNREACAELKEIAEQFQIQIGRCAAITREILRFGRQDAPQVQDMDLAEFLPKVGDMVRNKAQVNGINVTCEVAPDIPTVLADPGQLQQVMINLLNNAIHAVVDRHGAKGGRIEVVARRDDRNQAEITVTDNGSGINQESLSKIFMPFFTTKAPGQGTGLGLSVCHSIIDSLGGELTVASTKGEGTTFTVRIPGKSA</sequence>
<accession>F0JD41</accession>
<feature type="transmembrane region" description="Helical" evidence="14">
    <location>
        <begin position="12"/>
        <end position="38"/>
    </location>
</feature>
<keyword evidence="11 14" id="KW-1133">Transmembrane helix</keyword>
<evidence type="ECO:0000313" key="16">
    <source>
        <dbReference type="EMBL" id="EGB14533.1"/>
    </source>
</evidence>
<evidence type="ECO:0000256" key="7">
    <source>
        <dbReference type="ARBA" id="ARBA00022692"/>
    </source>
</evidence>
<dbReference type="InterPro" id="IPR003661">
    <property type="entry name" value="HisK_dim/P_dom"/>
</dbReference>
<comment type="subcellular location">
    <subcellularLocation>
        <location evidence="2">Cell membrane</location>
        <topology evidence="2">Multi-pass membrane protein</topology>
    </subcellularLocation>
</comment>
<name>F0JD41_9BACT</name>
<dbReference type="SUPFAM" id="SSF55874">
    <property type="entry name" value="ATPase domain of HSP90 chaperone/DNA topoisomerase II/histidine kinase"/>
    <property type="match status" value="1"/>
</dbReference>
<dbReference type="InterPro" id="IPR004358">
    <property type="entry name" value="Sig_transdc_His_kin-like_C"/>
</dbReference>
<keyword evidence="5" id="KW-0597">Phosphoprotein</keyword>
<keyword evidence="7 14" id="KW-0812">Transmembrane</keyword>
<dbReference type="GO" id="GO:0000155">
    <property type="term" value="F:phosphorelay sensor kinase activity"/>
    <property type="evidence" value="ECO:0007669"/>
    <property type="project" value="InterPro"/>
</dbReference>
<dbReference type="KEGG" id="ddn:DND132_1324"/>
<evidence type="ECO:0000313" key="17">
    <source>
        <dbReference type="Proteomes" id="UP000007845"/>
    </source>
</evidence>
<dbReference type="Pfam" id="PF02518">
    <property type="entry name" value="HATPase_c"/>
    <property type="match status" value="1"/>
</dbReference>
<keyword evidence="9 16" id="KW-0418">Kinase</keyword>
<evidence type="ECO:0000256" key="1">
    <source>
        <dbReference type="ARBA" id="ARBA00000085"/>
    </source>
</evidence>
<dbReference type="PRINTS" id="PR00344">
    <property type="entry name" value="BCTRLSENSOR"/>
</dbReference>
<dbReference type="Gene3D" id="1.10.287.130">
    <property type="match status" value="1"/>
</dbReference>
<dbReference type="SMART" id="SM00387">
    <property type="entry name" value="HATPase_c"/>
    <property type="match status" value="1"/>
</dbReference>
<evidence type="ECO:0000256" key="13">
    <source>
        <dbReference type="ARBA" id="ARBA00023136"/>
    </source>
</evidence>
<dbReference type="EMBL" id="CP003220">
    <property type="protein sequence ID" value="EGB14533.1"/>
    <property type="molecule type" value="Genomic_DNA"/>
</dbReference>
<proteinExistence type="predicted"/>
<evidence type="ECO:0000256" key="4">
    <source>
        <dbReference type="ARBA" id="ARBA00022475"/>
    </source>
</evidence>
<dbReference type="InterPro" id="IPR036890">
    <property type="entry name" value="HATPase_C_sf"/>
</dbReference>
<organism evidence="16 17">
    <name type="scientific">Pseudodesulfovibrio mercurii</name>
    <dbReference type="NCBI Taxonomy" id="641491"/>
    <lineage>
        <taxon>Bacteria</taxon>
        <taxon>Pseudomonadati</taxon>
        <taxon>Thermodesulfobacteriota</taxon>
        <taxon>Desulfovibrionia</taxon>
        <taxon>Desulfovibrionales</taxon>
        <taxon>Desulfovibrionaceae</taxon>
    </lineage>
</organism>
<evidence type="ECO:0000256" key="6">
    <source>
        <dbReference type="ARBA" id="ARBA00022679"/>
    </source>
</evidence>
<dbReference type="Gene3D" id="3.30.565.10">
    <property type="entry name" value="Histidine kinase-like ATPase, C-terminal domain"/>
    <property type="match status" value="1"/>
</dbReference>
<dbReference type="SUPFAM" id="SSF47384">
    <property type="entry name" value="Homodimeric domain of signal transducing histidine kinase"/>
    <property type="match status" value="1"/>
</dbReference>
<keyword evidence="13 14" id="KW-0472">Membrane</keyword>
<gene>
    <name evidence="16" type="ORF">DND132_1324</name>
</gene>
<dbReference type="InterPro" id="IPR005467">
    <property type="entry name" value="His_kinase_dom"/>
</dbReference>
<dbReference type="GO" id="GO:0005524">
    <property type="term" value="F:ATP binding"/>
    <property type="evidence" value="ECO:0007669"/>
    <property type="project" value="UniProtKB-KW"/>
</dbReference>
<keyword evidence="10" id="KW-0067">ATP-binding</keyword>
<keyword evidence="17" id="KW-1185">Reference proteome</keyword>
<dbReference type="Proteomes" id="UP000007845">
    <property type="component" value="Chromosome"/>
</dbReference>
<dbReference type="Gene3D" id="3.30.450.20">
    <property type="entry name" value="PAS domain"/>
    <property type="match status" value="1"/>
</dbReference>
<dbReference type="PROSITE" id="PS50109">
    <property type="entry name" value="HIS_KIN"/>
    <property type="match status" value="1"/>
</dbReference>
<protein>
    <recommendedName>
        <fullName evidence="3">histidine kinase</fullName>
        <ecNumber evidence="3">2.7.13.3</ecNumber>
    </recommendedName>
</protein>
<evidence type="ECO:0000256" key="2">
    <source>
        <dbReference type="ARBA" id="ARBA00004651"/>
    </source>
</evidence>
<dbReference type="CDD" id="cd00082">
    <property type="entry name" value="HisKA"/>
    <property type="match status" value="1"/>
</dbReference>
<dbReference type="OrthoDB" id="9777714at2"/>
<evidence type="ECO:0000256" key="12">
    <source>
        <dbReference type="ARBA" id="ARBA00023012"/>
    </source>
</evidence>
<dbReference type="HOGENOM" id="CLU_023166_1_0_7"/>
<dbReference type="EC" id="2.7.13.3" evidence="3"/>
<evidence type="ECO:0000256" key="11">
    <source>
        <dbReference type="ARBA" id="ARBA00022989"/>
    </source>
</evidence>
<reference evidence="16 17" key="1">
    <citation type="journal article" date="2011" name="J. Bacteriol.">
        <title>Genome sequence of the mercury-methylating strain Desulfovibrio desulfuricans ND132.</title>
        <authorList>
            <person name="Brown S.D."/>
            <person name="Gilmour C.C."/>
            <person name="Kucken A.M."/>
            <person name="Wall J.D."/>
            <person name="Elias D.A."/>
            <person name="Brandt C.C."/>
            <person name="Podar M."/>
            <person name="Chertkov O."/>
            <person name="Held B."/>
            <person name="Bruce D.C."/>
            <person name="Detter J.C."/>
            <person name="Tapia R."/>
            <person name="Han C.S."/>
            <person name="Goodwin L.A."/>
            <person name="Cheng J.F."/>
            <person name="Pitluck S."/>
            <person name="Woyke T."/>
            <person name="Mikhailova N."/>
            <person name="Ivanova N.N."/>
            <person name="Han J."/>
            <person name="Lucas S."/>
            <person name="Lapidus A.L."/>
            <person name="Land M.L."/>
            <person name="Hauser L.J."/>
            <person name="Palumbo A.V."/>
        </authorList>
    </citation>
    <scope>NUCLEOTIDE SEQUENCE [LARGE SCALE GENOMIC DNA]</scope>
    <source>
        <strain evidence="16 17">ND132</strain>
    </source>
</reference>
<evidence type="ECO:0000256" key="10">
    <source>
        <dbReference type="ARBA" id="ARBA00022840"/>
    </source>
</evidence>
<dbReference type="STRING" id="641491.DND132_1324"/>
<feature type="transmembrane region" description="Helical" evidence="14">
    <location>
        <begin position="266"/>
        <end position="295"/>
    </location>
</feature>
<evidence type="ECO:0000256" key="8">
    <source>
        <dbReference type="ARBA" id="ARBA00022741"/>
    </source>
</evidence>
<evidence type="ECO:0000256" key="9">
    <source>
        <dbReference type="ARBA" id="ARBA00022777"/>
    </source>
</evidence>
<dbReference type="Pfam" id="PF02743">
    <property type="entry name" value="dCache_1"/>
    <property type="match status" value="1"/>
</dbReference>
<dbReference type="InterPro" id="IPR003594">
    <property type="entry name" value="HATPase_dom"/>
</dbReference>
<feature type="domain" description="Histidine kinase" evidence="15">
    <location>
        <begin position="332"/>
        <end position="557"/>
    </location>
</feature>
<keyword evidence="4" id="KW-1003">Cell membrane</keyword>
<dbReference type="InterPro" id="IPR036097">
    <property type="entry name" value="HisK_dim/P_sf"/>
</dbReference>
<keyword evidence="8" id="KW-0547">Nucleotide-binding</keyword>
<dbReference type="PANTHER" id="PTHR43065">
    <property type="entry name" value="SENSOR HISTIDINE KINASE"/>
    <property type="match status" value="1"/>
</dbReference>
<dbReference type="SMART" id="SM00388">
    <property type="entry name" value="HisKA"/>
    <property type="match status" value="1"/>
</dbReference>
<evidence type="ECO:0000259" key="15">
    <source>
        <dbReference type="PROSITE" id="PS50109"/>
    </source>
</evidence>
<dbReference type="InterPro" id="IPR033479">
    <property type="entry name" value="dCache_1"/>
</dbReference>
<dbReference type="SMR" id="F0JD41"/>
<comment type="catalytic activity">
    <reaction evidence="1">
        <text>ATP + protein L-histidine = ADP + protein N-phospho-L-histidine.</text>
        <dbReference type="EC" id="2.7.13.3"/>
    </reaction>
</comment>
<dbReference type="AlphaFoldDB" id="F0JD41"/>
<dbReference type="GO" id="GO:0005886">
    <property type="term" value="C:plasma membrane"/>
    <property type="evidence" value="ECO:0007669"/>
    <property type="project" value="UniProtKB-SubCell"/>
</dbReference>
<evidence type="ECO:0000256" key="14">
    <source>
        <dbReference type="SAM" id="Phobius"/>
    </source>
</evidence>
<dbReference type="eggNOG" id="COG4191">
    <property type="taxonomic scope" value="Bacteria"/>
</dbReference>
<evidence type="ECO:0000256" key="3">
    <source>
        <dbReference type="ARBA" id="ARBA00012438"/>
    </source>
</evidence>
<evidence type="ECO:0000256" key="5">
    <source>
        <dbReference type="ARBA" id="ARBA00022553"/>
    </source>
</evidence>